<dbReference type="PANTHER" id="PTHR30283">
    <property type="entry name" value="PEROXIDE STRESS RESPONSE PROTEIN YAAA"/>
    <property type="match status" value="1"/>
</dbReference>
<dbReference type="Proteomes" id="UP000649151">
    <property type="component" value="Unassembled WGS sequence"/>
</dbReference>
<reference evidence="2 3" key="1">
    <citation type="submission" date="2020-08" db="EMBL/GenBank/DDBJ databases">
        <title>Genome public.</title>
        <authorList>
            <person name="Liu C."/>
            <person name="Sun Q."/>
        </authorList>
    </citation>
    <scope>NUCLEOTIDE SEQUENCE [LARGE SCALE GENOMIC DNA]</scope>
    <source>
        <strain evidence="2 3">NSJ-27</strain>
    </source>
</reference>
<evidence type="ECO:0000256" key="1">
    <source>
        <dbReference type="HAMAP-Rule" id="MF_00652"/>
    </source>
</evidence>
<dbReference type="Pfam" id="PF03883">
    <property type="entry name" value="H2O2_YaaD"/>
    <property type="match status" value="1"/>
</dbReference>
<dbReference type="InterPro" id="IPR005583">
    <property type="entry name" value="YaaA"/>
</dbReference>
<gene>
    <name evidence="2" type="primary">yaaA</name>
    <name evidence="2" type="ORF">H8Z77_00340</name>
</gene>
<dbReference type="PANTHER" id="PTHR30283:SF4">
    <property type="entry name" value="PEROXIDE STRESS RESISTANCE PROTEIN YAAA"/>
    <property type="match status" value="1"/>
</dbReference>
<keyword evidence="3" id="KW-1185">Reference proteome</keyword>
<dbReference type="EMBL" id="JACOQK010000001">
    <property type="protein sequence ID" value="MBC5786478.1"/>
    <property type="molecule type" value="Genomic_DNA"/>
</dbReference>
<comment type="caution">
    <text evidence="2">The sequence shown here is derived from an EMBL/GenBank/DDBJ whole genome shotgun (WGS) entry which is preliminary data.</text>
</comment>
<accession>A0ABR7IMX5</accession>
<protein>
    <recommendedName>
        <fullName evidence="1">UPF0246 protein H8Z77_00340</fullName>
    </recommendedName>
</protein>
<dbReference type="RefSeq" id="WP_186995807.1">
    <property type="nucleotide sequence ID" value="NZ_JACOQK010000001.1"/>
</dbReference>
<proteinExistence type="inferred from homology"/>
<evidence type="ECO:0000313" key="2">
    <source>
        <dbReference type="EMBL" id="MBC5786478.1"/>
    </source>
</evidence>
<evidence type="ECO:0000313" key="3">
    <source>
        <dbReference type="Proteomes" id="UP000649151"/>
    </source>
</evidence>
<sequence>MKIIISPAKKMKRDLDFLPPNRLPKYLEKTERLKEYLQSLSYQDLKQLLSCNDQIAQQNFQRYQNMDLFHQLTPAILAYEGIQYQYMAPQVFETDYFQYIQEHLRILSGFYGILKPFDGVVPYRLEMQAKLKIDGYHNLYEYWGDSLYQTLAHKDDTILNLASKEYSKIVKKYLSPRIRWIDCTFGEWVDGKIKEKGVYVKMARGQMVRFMAEHNLEDVEGIQKFDRLGYQYQPDLSQKDHFIFLK</sequence>
<dbReference type="NCBIfam" id="NF002543">
    <property type="entry name" value="PRK02101.1-4"/>
    <property type="match status" value="1"/>
</dbReference>
<name>A0ABR7IMX5_9CLOT</name>
<organism evidence="2 3">
    <name type="scientific">Clostridium facile</name>
    <dbReference type="NCBI Taxonomy" id="2763035"/>
    <lineage>
        <taxon>Bacteria</taxon>
        <taxon>Bacillati</taxon>
        <taxon>Bacillota</taxon>
        <taxon>Clostridia</taxon>
        <taxon>Eubacteriales</taxon>
        <taxon>Clostridiaceae</taxon>
        <taxon>Clostridium</taxon>
    </lineage>
</organism>
<comment type="similarity">
    <text evidence="1">Belongs to the UPF0246 family.</text>
</comment>
<dbReference type="HAMAP" id="MF_00652">
    <property type="entry name" value="UPF0246"/>
    <property type="match status" value="1"/>
</dbReference>